<name>A0AAU9R7A0_THLAR</name>
<keyword evidence="3" id="KW-1185">Reference proteome</keyword>
<accession>A0AAU9R7A0</accession>
<reference evidence="2 3" key="1">
    <citation type="submission" date="2022-03" db="EMBL/GenBank/DDBJ databases">
        <authorList>
            <person name="Nunn A."/>
            <person name="Chopra R."/>
            <person name="Nunn A."/>
            <person name="Contreras Garrido A."/>
        </authorList>
    </citation>
    <scope>NUCLEOTIDE SEQUENCE [LARGE SCALE GENOMIC DNA]</scope>
</reference>
<proteinExistence type="predicted"/>
<evidence type="ECO:0000313" key="3">
    <source>
        <dbReference type="Proteomes" id="UP000836841"/>
    </source>
</evidence>
<dbReference type="AlphaFoldDB" id="A0AAU9R7A0"/>
<evidence type="ECO:0000313" key="2">
    <source>
        <dbReference type="EMBL" id="CAH2035016.1"/>
    </source>
</evidence>
<gene>
    <name evidence="2" type="ORF">TAV2_LOCUS475</name>
</gene>
<dbReference type="Proteomes" id="UP000836841">
    <property type="component" value="Chromosome 1"/>
</dbReference>
<organism evidence="2 3">
    <name type="scientific">Thlaspi arvense</name>
    <name type="common">Field penny-cress</name>
    <dbReference type="NCBI Taxonomy" id="13288"/>
    <lineage>
        <taxon>Eukaryota</taxon>
        <taxon>Viridiplantae</taxon>
        <taxon>Streptophyta</taxon>
        <taxon>Embryophyta</taxon>
        <taxon>Tracheophyta</taxon>
        <taxon>Spermatophyta</taxon>
        <taxon>Magnoliopsida</taxon>
        <taxon>eudicotyledons</taxon>
        <taxon>Gunneridae</taxon>
        <taxon>Pentapetalae</taxon>
        <taxon>rosids</taxon>
        <taxon>malvids</taxon>
        <taxon>Brassicales</taxon>
        <taxon>Brassicaceae</taxon>
        <taxon>Thlaspideae</taxon>
        <taxon>Thlaspi</taxon>
    </lineage>
</organism>
<sequence>MGCASSNLLYQSDDFSQLAGCHSHFVKLTSTTYGLLNLDPPPPQPSAAVISTPATPMTPPE</sequence>
<protein>
    <submittedName>
        <fullName evidence="2">Uncharacterized protein</fullName>
    </submittedName>
</protein>
<dbReference type="EMBL" id="OU466857">
    <property type="protein sequence ID" value="CAH2035016.1"/>
    <property type="molecule type" value="Genomic_DNA"/>
</dbReference>
<feature type="region of interest" description="Disordered" evidence="1">
    <location>
        <begin position="39"/>
        <end position="61"/>
    </location>
</feature>
<evidence type="ECO:0000256" key="1">
    <source>
        <dbReference type="SAM" id="MobiDB-lite"/>
    </source>
</evidence>